<comment type="caution">
    <text evidence="1">The sequence shown here is derived from an EMBL/GenBank/DDBJ whole genome shotgun (WGS) entry which is preliminary data.</text>
</comment>
<dbReference type="RefSeq" id="WP_171702276.1">
    <property type="nucleotide sequence ID" value="NZ_JABFHI010000003.1"/>
</dbReference>
<proteinExistence type="predicted"/>
<sequence>MDEVRGGWWGLLLGKIILNKDFFESFLQEGEKLAKLENVICCVFYLHNVQFDCFENFMYQKVFGEHLVQLVNSCIWKAHI</sequence>
<keyword evidence="2" id="KW-1185">Reference proteome</keyword>
<gene>
    <name evidence="1" type="ORF">HLB35_08555</name>
</gene>
<reference evidence="1 2" key="2">
    <citation type="submission" date="2020-06" db="EMBL/GenBank/DDBJ databases">
        <title>Halomonas songnenensis sp. nov., a moderately halophilic bacterium isolated from saline and alkaline soils.</title>
        <authorList>
            <person name="Jiang J."/>
            <person name="Pan Y."/>
        </authorList>
    </citation>
    <scope>NUCLEOTIDE SEQUENCE [LARGE SCALE GENOMIC DNA]</scope>
    <source>
        <strain evidence="1 2">TBZ9</strain>
    </source>
</reference>
<evidence type="ECO:0000313" key="2">
    <source>
        <dbReference type="Proteomes" id="UP000588806"/>
    </source>
</evidence>
<accession>A0A7Y3TYI6</accession>
<protein>
    <submittedName>
        <fullName evidence="1">Uncharacterized protein</fullName>
    </submittedName>
</protein>
<organism evidence="1 2">
    <name type="scientific">Vreelandella azerica</name>
    <dbReference type="NCBI Taxonomy" id="2732867"/>
    <lineage>
        <taxon>Bacteria</taxon>
        <taxon>Pseudomonadati</taxon>
        <taxon>Pseudomonadota</taxon>
        <taxon>Gammaproteobacteria</taxon>
        <taxon>Oceanospirillales</taxon>
        <taxon>Halomonadaceae</taxon>
        <taxon>Vreelandella</taxon>
    </lineage>
</organism>
<dbReference type="AlphaFoldDB" id="A0A7Y3TYI6"/>
<evidence type="ECO:0000313" key="1">
    <source>
        <dbReference type="EMBL" id="NOG31807.1"/>
    </source>
</evidence>
<dbReference type="EMBL" id="JABFHI010000003">
    <property type="protein sequence ID" value="NOG31807.1"/>
    <property type="molecule type" value="Genomic_DNA"/>
</dbReference>
<name>A0A7Y3TYI6_9GAMM</name>
<reference evidence="1 2" key="1">
    <citation type="submission" date="2020-05" db="EMBL/GenBank/DDBJ databases">
        <authorList>
            <person name="Ruan W."/>
            <person name="Jeon C.O."/>
            <person name="Chun B.H."/>
        </authorList>
    </citation>
    <scope>NUCLEOTIDE SEQUENCE [LARGE SCALE GENOMIC DNA]</scope>
    <source>
        <strain evidence="1 2">TBZ9</strain>
    </source>
</reference>
<dbReference type="Proteomes" id="UP000588806">
    <property type="component" value="Unassembled WGS sequence"/>
</dbReference>